<sequence>MTIGGDTGDDRFIEKEMRTRVENQLSLLEKGVGGVGKPVFMALSEMQKRVATNYVDRVAGLSYLLLSEEIPAYYATQSEEDAWNALVDEVNMTHRGQMFFLYPQPGSGNKFWMTEVLPPPHVSNLGDGWEGFVGYSKERGVDYCHALCIESGYVRGLSQGSPEGSYRQGELIVEDITGAKHTFKIVTYYQCPIPEDSYTLVGSEPFDHYIYQVILKQGWVIGKRLPGQLFKKFSVFQISDKDEVKRLHDLAIATNAETDLA</sequence>
<dbReference type="EMBL" id="KZ293688">
    <property type="protein sequence ID" value="PBK85822.1"/>
    <property type="molecule type" value="Genomic_DNA"/>
</dbReference>
<dbReference type="OMA" id="YCHALCI"/>
<protein>
    <submittedName>
        <fullName evidence="1">Uncharacterized protein</fullName>
    </submittedName>
</protein>
<evidence type="ECO:0000313" key="1">
    <source>
        <dbReference type="EMBL" id="PBK85822.1"/>
    </source>
</evidence>
<dbReference type="Proteomes" id="UP000217790">
    <property type="component" value="Unassembled WGS sequence"/>
</dbReference>
<organism evidence="1 2">
    <name type="scientific">Armillaria gallica</name>
    <name type="common">Bulbous honey fungus</name>
    <name type="synonym">Armillaria bulbosa</name>
    <dbReference type="NCBI Taxonomy" id="47427"/>
    <lineage>
        <taxon>Eukaryota</taxon>
        <taxon>Fungi</taxon>
        <taxon>Dikarya</taxon>
        <taxon>Basidiomycota</taxon>
        <taxon>Agaricomycotina</taxon>
        <taxon>Agaricomycetes</taxon>
        <taxon>Agaricomycetidae</taxon>
        <taxon>Agaricales</taxon>
        <taxon>Marasmiineae</taxon>
        <taxon>Physalacriaceae</taxon>
        <taxon>Armillaria</taxon>
    </lineage>
</organism>
<name>A0A2H3D331_ARMGA</name>
<evidence type="ECO:0000313" key="2">
    <source>
        <dbReference type="Proteomes" id="UP000217790"/>
    </source>
</evidence>
<reference evidence="2" key="1">
    <citation type="journal article" date="2017" name="Nat. Ecol. Evol.">
        <title>Genome expansion and lineage-specific genetic innovations in the forest pathogenic fungi Armillaria.</title>
        <authorList>
            <person name="Sipos G."/>
            <person name="Prasanna A.N."/>
            <person name="Walter M.C."/>
            <person name="O'Connor E."/>
            <person name="Balint B."/>
            <person name="Krizsan K."/>
            <person name="Kiss B."/>
            <person name="Hess J."/>
            <person name="Varga T."/>
            <person name="Slot J."/>
            <person name="Riley R."/>
            <person name="Boka B."/>
            <person name="Rigling D."/>
            <person name="Barry K."/>
            <person name="Lee J."/>
            <person name="Mihaltcheva S."/>
            <person name="LaButti K."/>
            <person name="Lipzen A."/>
            <person name="Waldron R."/>
            <person name="Moloney N.M."/>
            <person name="Sperisen C."/>
            <person name="Kredics L."/>
            <person name="Vagvoelgyi C."/>
            <person name="Patrignani A."/>
            <person name="Fitzpatrick D."/>
            <person name="Nagy I."/>
            <person name="Doyle S."/>
            <person name="Anderson J.B."/>
            <person name="Grigoriev I.V."/>
            <person name="Gueldener U."/>
            <person name="Muensterkoetter M."/>
            <person name="Nagy L.G."/>
        </authorList>
    </citation>
    <scope>NUCLEOTIDE SEQUENCE [LARGE SCALE GENOMIC DNA]</scope>
    <source>
        <strain evidence="2">Ar21-2</strain>
    </source>
</reference>
<gene>
    <name evidence="1" type="ORF">ARMGADRAFT_1087085</name>
</gene>
<dbReference type="STRING" id="47427.A0A2H3D331"/>
<dbReference type="OrthoDB" id="2990597at2759"/>
<dbReference type="InParanoid" id="A0A2H3D331"/>
<dbReference type="AlphaFoldDB" id="A0A2H3D331"/>
<keyword evidence="2" id="KW-1185">Reference proteome</keyword>
<accession>A0A2H3D331</accession>
<proteinExistence type="predicted"/>